<dbReference type="InterPro" id="IPR055513">
    <property type="entry name" value="DUF7086"/>
</dbReference>
<feature type="compositionally biased region" description="Polar residues" evidence="1">
    <location>
        <begin position="42"/>
        <end position="54"/>
    </location>
</feature>
<proteinExistence type="predicted"/>
<accession>A0A6D2LBT7</accession>
<feature type="compositionally biased region" description="Polar residues" evidence="1">
    <location>
        <begin position="1"/>
        <end position="11"/>
    </location>
</feature>
<feature type="compositionally biased region" description="Acidic residues" evidence="1">
    <location>
        <begin position="23"/>
        <end position="36"/>
    </location>
</feature>
<feature type="domain" description="DUF7086" evidence="2">
    <location>
        <begin position="164"/>
        <end position="294"/>
    </location>
</feature>
<dbReference type="PANTHER" id="PTHR34272:SF1">
    <property type="entry name" value="EXPRESSED PROTEIN"/>
    <property type="match status" value="1"/>
</dbReference>
<dbReference type="Proteomes" id="UP000467841">
    <property type="component" value="Unassembled WGS sequence"/>
</dbReference>
<dbReference type="Pfam" id="PF23324">
    <property type="entry name" value="DUF7086"/>
    <property type="match status" value="1"/>
</dbReference>
<evidence type="ECO:0000259" key="2">
    <source>
        <dbReference type="Pfam" id="PF23324"/>
    </source>
</evidence>
<dbReference type="PANTHER" id="PTHR34272">
    <property type="entry name" value="EXPRESSED PROTEIN"/>
    <property type="match status" value="1"/>
</dbReference>
<reference evidence="3" key="1">
    <citation type="submission" date="2020-01" db="EMBL/GenBank/DDBJ databases">
        <authorList>
            <person name="Mishra B."/>
        </authorList>
    </citation>
    <scope>NUCLEOTIDE SEQUENCE [LARGE SCALE GENOMIC DNA]</scope>
</reference>
<name>A0A6D2LBT7_9BRAS</name>
<gene>
    <name evidence="3" type="ORF">MERR_LOCUS45811</name>
</gene>
<sequence>MNLNKDPNNGISLDLSLGINDPQEQDPDEQDEEPDPMEGQSKLMQLLSSSNVQPSLPPPQYYNNISGTAFPPSPPLAVPLPPIPSPFGYPPSGQLLQPPQAIQGGPVAVETPRQGTRLGRPPAGHQARRNSSRAVVGVERNAGEKEIVPPYPWATTRPAVIHNLRYLFSKNINVISGQVHCRPCENTQTLEYNLREKFDELFRYINLNKEGLRQRAPNVWMYPKLIPCRSCESEMKPVIGEKEEINWLFLLLGQMLGCCTLDQLRYFCDKNSQHRTGSKDRVLYSTYLCLCKQLEHCETFNP</sequence>
<dbReference type="OrthoDB" id="1900495at2759"/>
<dbReference type="AlphaFoldDB" id="A0A6D2LBT7"/>
<comment type="caution">
    <text evidence="3">The sequence shown here is derived from an EMBL/GenBank/DDBJ whole genome shotgun (WGS) entry which is preliminary data.</text>
</comment>
<evidence type="ECO:0000313" key="3">
    <source>
        <dbReference type="EMBL" id="CAA7058575.1"/>
    </source>
</evidence>
<evidence type="ECO:0000313" key="4">
    <source>
        <dbReference type="Proteomes" id="UP000467841"/>
    </source>
</evidence>
<dbReference type="EMBL" id="CACVBM020001729">
    <property type="protein sequence ID" value="CAA7058575.1"/>
    <property type="molecule type" value="Genomic_DNA"/>
</dbReference>
<protein>
    <recommendedName>
        <fullName evidence="2">DUF7086 domain-containing protein</fullName>
    </recommendedName>
</protein>
<organism evidence="3 4">
    <name type="scientific">Microthlaspi erraticum</name>
    <dbReference type="NCBI Taxonomy" id="1685480"/>
    <lineage>
        <taxon>Eukaryota</taxon>
        <taxon>Viridiplantae</taxon>
        <taxon>Streptophyta</taxon>
        <taxon>Embryophyta</taxon>
        <taxon>Tracheophyta</taxon>
        <taxon>Spermatophyta</taxon>
        <taxon>Magnoliopsida</taxon>
        <taxon>eudicotyledons</taxon>
        <taxon>Gunneridae</taxon>
        <taxon>Pentapetalae</taxon>
        <taxon>rosids</taxon>
        <taxon>malvids</taxon>
        <taxon>Brassicales</taxon>
        <taxon>Brassicaceae</taxon>
        <taxon>Coluteocarpeae</taxon>
        <taxon>Microthlaspi</taxon>
    </lineage>
</organism>
<keyword evidence="4" id="KW-1185">Reference proteome</keyword>
<evidence type="ECO:0000256" key="1">
    <source>
        <dbReference type="SAM" id="MobiDB-lite"/>
    </source>
</evidence>
<feature type="region of interest" description="Disordered" evidence="1">
    <location>
        <begin position="1"/>
        <end position="57"/>
    </location>
</feature>